<protein>
    <recommendedName>
        <fullName evidence="1">Probable histone-arginine methyltransferase CARM1-like N-terminal PH domain-containing protein</fullName>
    </recommendedName>
</protein>
<proteinExistence type="predicted"/>
<sequence>MSRAIVDICVLCVYAFVVNQNSYSTAILVRFKSEDDSRAFCAALEHWKKEAVVTSFGGISVHQIY</sequence>
<dbReference type="InterPro" id="IPR057622">
    <property type="entry name" value="CARM1-like_PH"/>
</dbReference>
<gene>
    <name evidence="2" type="ORF">Sjap_004758</name>
</gene>
<dbReference type="AlphaFoldDB" id="A0AAP0K562"/>
<name>A0AAP0K562_9MAGN</name>
<comment type="caution">
    <text evidence="2">The sequence shown here is derived from an EMBL/GenBank/DDBJ whole genome shotgun (WGS) entry which is preliminary data.</text>
</comment>
<feature type="domain" description="Probable histone-arginine methyltransferase CARM1-like N-terminal PH" evidence="1">
    <location>
        <begin position="19"/>
        <end position="49"/>
    </location>
</feature>
<evidence type="ECO:0000313" key="2">
    <source>
        <dbReference type="EMBL" id="KAK9144855.1"/>
    </source>
</evidence>
<evidence type="ECO:0000313" key="3">
    <source>
        <dbReference type="Proteomes" id="UP001417504"/>
    </source>
</evidence>
<dbReference type="EMBL" id="JBBNAE010000002">
    <property type="protein sequence ID" value="KAK9144855.1"/>
    <property type="molecule type" value="Genomic_DNA"/>
</dbReference>
<dbReference type="Proteomes" id="UP001417504">
    <property type="component" value="Unassembled WGS sequence"/>
</dbReference>
<organism evidence="2 3">
    <name type="scientific">Stephania japonica</name>
    <dbReference type="NCBI Taxonomy" id="461633"/>
    <lineage>
        <taxon>Eukaryota</taxon>
        <taxon>Viridiplantae</taxon>
        <taxon>Streptophyta</taxon>
        <taxon>Embryophyta</taxon>
        <taxon>Tracheophyta</taxon>
        <taxon>Spermatophyta</taxon>
        <taxon>Magnoliopsida</taxon>
        <taxon>Ranunculales</taxon>
        <taxon>Menispermaceae</taxon>
        <taxon>Menispermoideae</taxon>
        <taxon>Cissampelideae</taxon>
        <taxon>Stephania</taxon>
    </lineage>
</organism>
<accession>A0AAP0K562</accession>
<keyword evidence="3" id="KW-1185">Reference proteome</keyword>
<evidence type="ECO:0000259" key="1">
    <source>
        <dbReference type="Pfam" id="PF25350"/>
    </source>
</evidence>
<dbReference type="Pfam" id="PF25350">
    <property type="entry name" value="PH_PRMT_N"/>
    <property type="match status" value="1"/>
</dbReference>
<reference evidence="2 3" key="1">
    <citation type="submission" date="2024-01" db="EMBL/GenBank/DDBJ databases">
        <title>Genome assemblies of Stephania.</title>
        <authorList>
            <person name="Yang L."/>
        </authorList>
    </citation>
    <scope>NUCLEOTIDE SEQUENCE [LARGE SCALE GENOMIC DNA]</scope>
    <source>
        <strain evidence="2">QJT</strain>
        <tissue evidence="2">Leaf</tissue>
    </source>
</reference>